<evidence type="ECO:0000313" key="4">
    <source>
        <dbReference type="Proteomes" id="UP001063166"/>
    </source>
</evidence>
<keyword evidence="1" id="KW-0812">Transmembrane</keyword>
<gene>
    <name evidence="3" type="ORF">LshimejAT787_2400130</name>
</gene>
<feature type="chain" id="PRO_5040333089" evidence="2">
    <location>
        <begin position="21"/>
        <end position="385"/>
    </location>
</feature>
<dbReference type="AlphaFoldDB" id="A0A9P3PYV4"/>
<feature type="transmembrane region" description="Helical" evidence="1">
    <location>
        <begin position="361"/>
        <end position="383"/>
    </location>
</feature>
<sequence length="385" mass="41054">MHGISIVLALAAGSVRMVTAQTYPATPLASKHFAYPTGLPYQADTEPHLVRGGQTGYNICNSTTQNQDSLCQTAFVNSIDGGFLLPFLRASLPLPPPLPSLLPVGANQTQLHRRRRRRRDGRVVHEAWARHAAHPRDTLQGVQFMRTPDYIQVVGYIAQSRINLKDDDYGGEMDPHGADLRGNPSAASSIPTPGPAAKTNTHNFLGTRFFCIKACDPSKANAARYCEHIFDRIGTFPGVYVDAAGATQTYKQPPESLGPITAIPYTARVPASSNCVTHTSSAIYAALLTVTAPGDPTATPSAFESLGECDWLGRGEADGECGGVDGGGVWAALLVLVDQVHGSKGDKRTLSDLAFSFDVSFLFFLTGSVPTGLFYLLAGTVVASH</sequence>
<dbReference type="EMBL" id="BRPK01000024">
    <property type="protein sequence ID" value="GLB45555.1"/>
    <property type="molecule type" value="Genomic_DNA"/>
</dbReference>
<keyword evidence="1" id="KW-1133">Transmembrane helix</keyword>
<dbReference type="Proteomes" id="UP001063166">
    <property type="component" value="Unassembled WGS sequence"/>
</dbReference>
<proteinExistence type="predicted"/>
<keyword evidence="1" id="KW-0472">Membrane</keyword>
<evidence type="ECO:0000256" key="1">
    <source>
        <dbReference type="SAM" id="Phobius"/>
    </source>
</evidence>
<evidence type="ECO:0000313" key="3">
    <source>
        <dbReference type="EMBL" id="GLB45555.1"/>
    </source>
</evidence>
<keyword evidence="4" id="KW-1185">Reference proteome</keyword>
<protein>
    <submittedName>
        <fullName evidence="3">Macrofage activating glycoprotein</fullName>
    </submittedName>
</protein>
<name>A0A9P3PYV4_LYOSH</name>
<dbReference type="OrthoDB" id="2564904at2759"/>
<feature type="signal peptide" evidence="2">
    <location>
        <begin position="1"/>
        <end position="20"/>
    </location>
</feature>
<accession>A0A9P3PYV4</accession>
<organism evidence="3 4">
    <name type="scientific">Lyophyllum shimeji</name>
    <name type="common">Hon-shimeji</name>
    <name type="synonym">Tricholoma shimeji</name>
    <dbReference type="NCBI Taxonomy" id="47721"/>
    <lineage>
        <taxon>Eukaryota</taxon>
        <taxon>Fungi</taxon>
        <taxon>Dikarya</taxon>
        <taxon>Basidiomycota</taxon>
        <taxon>Agaricomycotina</taxon>
        <taxon>Agaricomycetes</taxon>
        <taxon>Agaricomycetidae</taxon>
        <taxon>Agaricales</taxon>
        <taxon>Tricholomatineae</taxon>
        <taxon>Lyophyllaceae</taxon>
        <taxon>Lyophyllum</taxon>
    </lineage>
</organism>
<reference evidence="3" key="1">
    <citation type="submission" date="2022-07" db="EMBL/GenBank/DDBJ databases">
        <title>The genome of Lyophyllum shimeji provides insight into the initial evolution of ectomycorrhizal fungal genome.</title>
        <authorList>
            <person name="Kobayashi Y."/>
            <person name="Shibata T."/>
            <person name="Hirakawa H."/>
            <person name="Shigenobu S."/>
            <person name="Nishiyama T."/>
            <person name="Yamada A."/>
            <person name="Hasebe M."/>
            <person name="Kawaguchi M."/>
        </authorList>
    </citation>
    <scope>NUCLEOTIDE SEQUENCE</scope>
    <source>
        <strain evidence="3">AT787</strain>
    </source>
</reference>
<evidence type="ECO:0000256" key="2">
    <source>
        <dbReference type="SAM" id="SignalP"/>
    </source>
</evidence>
<comment type="caution">
    <text evidence="3">The sequence shown here is derived from an EMBL/GenBank/DDBJ whole genome shotgun (WGS) entry which is preliminary data.</text>
</comment>
<keyword evidence="2" id="KW-0732">Signal</keyword>